<proteinExistence type="predicted"/>
<reference evidence="3 4" key="1">
    <citation type="journal article" date="2016" name="Nat. Commun.">
        <title>Thousands of microbial genomes shed light on interconnected biogeochemical processes in an aquifer system.</title>
        <authorList>
            <person name="Anantharaman K."/>
            <person name="Brown C.T."/>
            <person name="Hug L.A."/>
            <person name="Sharon I."/>
            <person name="Castelle C.J."/>
            <person name="Probst A.J."/>
            <person name="Thomas B.C."/>
            <person name="Singh A."/>
            <person name="Wilkins M.J."/>
            <person name="Karaoz U."/>
            <person name="Brodie E.L."/>
            <person name="Williams K.H."/>
            <person name="Hubbard S.S."/>
            <person name="Banfield J.F."/>
        </authorList>
    </citation>
    <scope>NUCLEOTIDE SEQUENCE [LARGE SCALE GENOMIC DNA]</scope>
</reference>
<feature type="transmembrane region" description="Helical" evidence="1">
    <location>
        <begin position="224"/>
        <end position="242"/>
    </location>
</feature>
<evidence type="ECO:0000259" key="2">
    <source>
        <dbReference type="Pfam" id="PF00535"/>
    </source>
</evidence>
<name>A0A1F7YZE0_9BACT</name>
<organism evidence="3 4">
    <name type="scientific">Candidatus Woesebacteria bacterium RIFCSPHIGHO2_02_FULL_39_13</name>
    <dbReference type="NCBI Taxonomy" id="1802505"/>
    <lineage>
        <taxon>Bacteria</taxon>
        <taxon>Candidatus Woeseibacteriota</taxon>
    </lineage>
</organism>
<feature type="domain" description="Glycosyltransferase 2-like" evidence="2">
    <location>
        <begin position="5"/>
        <end position="113"/>
    </location>
</feature>
<dbReference type="Pfam" id="PF00535">
    <property type="entry name" value="Glycos_transf_2"/>
    <property type="match status" value="1"/>
</dbReference>
<feature type="transmembrane region" description="Helical" evidence="1">
    <location>
        <begin position="194"/>
        <end position="212"/>
    </location>
</feature>
<dbReference type="EMBL" id="MGGR01000029">
    <property type="protein sequence ID" value="OGM32651.1"/>
    <property type="molecule type" value="Genomic_DNA"/>
</dbReference>
<evidence type="ECO:0000256" key="1">
    <source>
        <dbReference type="SAM" id="Phobius"/>
    </source>
</evidence>
<keyword evidence="1" id="KW-0812">Transmembrane</keyword>
<dbReference type="Proteomes" id="UP000177169">
    <property type="component" value="Unassembled WGS sequence"/>
</dbReference>
<dbReference type="CDD" id="cd02511">
    <property type="entry name" value="Beta4Glucosyltransferase"/>
    <property type="match status" value="1"/>
</dbReference>
<dbReference type="SUPFAM" id="SSF53448">
    <property type="entry name" value="Nucleotide-diphospho-sugar transferases"/>
    <property type="match status" value="1"/>
</dbReference>
<protein>
    <recommendedName>
        <fullName evidence="2">Glycosyltransferase 2-like domain-containing protein</fullName>
    </recommendedName>
</protein>
<comment type="caution">
    <text evidence="3">The sequence shown here is derived from an EMBL/GenBank/DDBJ whole genome shotgun (WGS) entry which is preliminary data.</text>
</comment>
<dbReference type="STRING" id="1802505.A3D01_05365"/>
<accession>A0A1F7YZE0</accession>
<dbReference type="InterPro" id="IPR029044">
    <property type="entry name" value="Nucleotide-diphossugar_trans"/>
</dbReference>
<sequence length="248" mass="29496">MQKISVTIITLNEEKNIEKCIASVKKFADEIVIVDSGSSDKTCDIAKRLGAKVFFRKFDDYSTQKNFAVSKSKNEWIFSIDADEVATEELAEEVKIVVKVKDINGYLIPRKNIIFGAEIKHTRFSPDKHIWLWRKDKGKWIGKVHEEVFVDGWTSELKGAKIHYQYETVSDFWNMINDYTDRIADEMVSQNRKFSYFMLFFAPLFSFLRRFFYKKGYLDGWRGFVLSYLMAIYRMTTWIKVWERELRW</sequence>
<evidence type="ECO:0000313" key="3">
    <source>
        <dbReference type="EMBL" id="OGM32651.1"/>
    </source>
</evidence>
<dbReference type="AlphaFoldDB" id="A0A1F7YZE0"/>
<gene>
    <name evidence="3" type="ORF">A3D01_05365</name>
</gene>
<dbReference type="PANTHER" id="PTHR43630:SF2">
    <property type="entry name" value="GLYCOSYLTRANSFERASE"/>
    <property type="match status" value="1"/>
</dbReference>
<evidence type="ECO:0000313" key="4">
    <source>
        <dbReference type="Proteomes" id="UP000177169"/>
    </source>
</evidence>
<keyword evidence="1" id="KW-1133">Transmembrane helix</keyword>
<keyword evidence="1" id="KW-0472">Membrane</keyword>
<dbReference type="InterPro" id="IPR001173">
    <property type="entry name" value="Glyco_trans_2-like"/>
</dbReference>
<dbReference type="Gene3D" id="3.90.550.10">
    <property type="entry name" value="Spore Coat Polysaccharide Biosynthesis Protein SpsA, Chain A"/>
    <property type="match status" value="1"/>
</dbReference>
<dbReference type="PANTHER" id="PTHR43630">
    <property type="entry name" value="POLY-BETA-1,6-N-ACETYL-D-GLUCOSAMINE SYNTHASE"/>
    <property type="match status" value="1"/>
</dbReference>